<dbReference type="InterPro" id="IPR037393">
    <property type="entry name" value="Bud22/SRFB1"/>
</dbReference>
<dbReference type="AlphaFoldDB" id="A0AA88HC37"/>
<feature type="region of interest" description="Disordered" evidence="5">
    <location>
        <begin position="206"/>
        <end position="282"/>
    </location>
</feature>
<organism evidence="7 8">
    <name type="scientific">Artemia franciscana</name>
    <name type="common">Brine shrimp</name>
    <name type="synonym">Artemia sanfranciscana</name>
    <dbReference type="NCBI Taxonomy" id="6661"/>
    <lineage>
        <taxon>Eukaryota</taxon>
        <taxon>Metazoa</taxon>
        <taxon>Ecdysozoa</taxon>
        <taxon>Arthropoda</taxon>
        <taxon>Crustacea</taxon>
        <taxon>Branchiopoda</taxon>
        <taxon>Anostraca</taxon>
        <taxon>Artemiidae</taxon>
        <taxon>Artemia</taxon>
    </lineage>
</organism>
<comment type="function">
    <text evidence="3">May be involved in regulating transcriptional activation of cardiac genes during the aging process. May play a role in biosynthesis and/or processing of SLC2A4 in adipose cells.</text>
</comment>
<dbReference type="InterPro" id="IPR015158">
    <property type="entry name" value="Bud22_dom"/>
</dbReference>
<accession>A0AA88HC37</accession>
<keyword evidence="8" id="KW-1185">Reference proteome</keyword>
<protein>
    <recommendedName>
        <fullName evidence="1">Serum response factor-binding protein 1</fullName>
    </recommendedName>
    <alternativeName>
        <fullName evidence="4">SRF-dependent transcription regulation-associated protein</fullName>
    </alternativeName>
</protein>
<feature type="compositionally biased region" description="Polar residues" evidence="5">
    <location>
        <begin position="263"/>
        <end position="279"/>
    </location>
</feature>
<evidence type="ECO:0000256" key="2">
    <source>
        <dbReference type="ARBA" id="ARBA00023054"/>
    </source>
</evidence>
<evidence type="ECO:0000313" key="8">
    <source>
        <dbReference type="Proteomes" id="UP001187531"/>
    </source>
</evidence>
<name>A0AA88HC37_ARTSF</name>
<evidence type="ECO:0000259" key="6">
    <source>
        <dbReference type="Pfam" id="PF09073"/>
    </source>
</evidence>
<evidence type="ECO:0000313" key="7">
    <source>
        <dbReference type="EMBL" id="KAK2708668.1"/>
    </source>
</evidence>
<dbReference type="EMBL" id="JAVRJZ010000018">
    <property type="protein sequence ID" value="KAK2708668.1"/>
    <property type="molecule type" value="Genomic_DNA"/>
</dbReference>
<evidence type="ECO:0000256" key="5">
    <source>
        <dbReference type="SAM" id="MobiDB-lite"/>
    </source>
</evidence>
<dbReference type="GO" id="GO:0030490">
    <property type="term" value="P:maturation of SSU-rRNA"/>
    <property type="evidence" value="ECO:0007669"/>
    <property type="project" value="TreeGrafter"/>
</dbReference>
<proteinExistence type="predicted"/>
<reference evidence="7" key="1">
    <citation type="submission" date="2023-07" db="EMBL/GenBank/DDBJ databases">
        <title>Chromosome-level genome assembly of Artemia franciscana.</title>
        <authorList>
            <person name="Jo E."/>
        </authorList>
    </citation>
    <scope>NUCLEOTIDE SEQUENCE</scope>
    <source>
        <tissue evidence="7">Whole body</tissue>
    </source>
</reference>
<evidence type="ECO:0000256" key="1">
    <source>
        <dbReference type="ARBA" id="ARBA00013459"/>
    </source>
</evidence>
<dbReference type="Pfam" id="PF09073">
    <property type="entry name" value="BUD22"/>
    <property type="match status" value="1"/>
</dbReference>
<evidence type="ECO:0000256" key="4">
    <source>
        <dbReference type="ARBA" id="ARBA00033254"/>
    </source>
</evidence>
<feature type="domain" description="Bud22" evidence="6">
    <location>
        <begin position="414"/>
        <end position="469"/>
    </location>
</feature>
<evidence type="ECO:0000256" key="3">
    <source>
        <dbReference type="ARBA" id="ARBA00025646"/>
    </source>
</evidence>
<comment type="caution">
    <text evidence="7">The sequence shown here is derived from an EMBL/GenBank/DDBJ whole genome shotgun (WGS) entry which is preliminary data.</text>
</comment>
<keyword evidence="2" id="KW-0175">Coiled coil</keyword>
<dbReference type="PANTHER" id="PTHR23325">
    <property type="entry name" value="SERUM RESPONSE FACTOR-BINDING"/>
    <property type="match status" value="1"/>
</dbReference>
<feature type="region of interest" description="Disordered" evidence="5">
    <location>
        <begin position="288"/>
        <end position="307"/>
    </location>
</feature>
<dbReference type="GO" id="GO:0005634">
    <property type="term" value="C:nucleus"/>
    <property type="evidence" value="ECO:0007669"/>
    <property type="project" value="TreeGrafter"/>
</dbReference>
<feature type="compositionally biased region" description="Basic residues" evidence="5">
    <location>
        <begin position="293"/>
        <end position="303"/>
    </location>
</feature>
<sequence>MRKDVNRARLWVINKVSKTLPKWRSRKGADAGKYHRRAERLVEELQVMKKVHPDLVSKFALCSKLTPSELEKQMQFMPTEQRALARLSAHKFVQSKVTLFYECYNVKKERVLMLVKALGVRYSKKKGKNENKTNSDNQINNISIEKMIPKIKLTSQKNLAKINASEKDINFRKGNKNENKWDASEAYDRSSGEEAVEAGLFVCKPPSETSYSDAENSGDSEGYDSNSNEETVEAGRYVRRPPSEASYSAAEDSEYSDAEGSSKQNDNIASGSDESNADFQSKLEILKDSVKAKPTKKKKKKNDKRNVDWKSLLSKDSVIERSEGALTVKRLHLDKVNSDTIDDLVSKKNEEPSKRENHVPTDAFFLGGNVDNDIEAPTPGKKIITNRFNSDRRNSKKLDSNFVTLGGRNDSKHMNFRDKSEEVKSEKFRKIEKPVAVQVEENLHPSWAAKRKQKEIMINSFEGKKIRFDDE</sequence>
<dbReference type="GO" id="GO:0030686">
    <property type="term" value="C:90S preribosome"/>
    <property type="evidence" value="ECO:0007669"/>
    <property type="project" value="TreeGrafter"/>
</dbReference>
<dbReference type="PANTHER" id="PTHR23325:SF1">
    <property type="entry name" value="SERUM RESPONSE FACTOR-BINDING PROTEIN 1"/>
    <property type="match status" value="1"/>
</dbReference>
<gene>
    <name evidence="7" type="ORF">QYM36_014314</name>
</gene>
<dbReference type="Proteomes" id="UP001187531">
    <property type="component" value="Unassembled WGS sequence"/>
</dbReference>